<evidence type="ECO:0000256" key="2">
    <source>
        <dbReference type="ARBA" id="ARBA00022450"/>
    </source>
</evidence>
<dbReference type="InterPro" id="IPR009081">
    <property type="entry name" value="PP-bd_ACP"/>
</dbReference>
<dbReference type="Gene3D" id="1.10.1200.10">
    <property type="entry name" value="ACP-like"/>
    <property type="match status" value="4"/>
</dbReference>
<dbReference type="SUPFAM" id="SSF47336">
    <property type="entry name" value="ACP-like"/>
    <property type="match status" value="4"/>
</dbReference>
<dbReference type="Pfam" id="PF00501">
    <property type="entry name" value="AMP-binding"/>
    <property type="match status" value="4"/>
</dbReference>
<dbReference type="Gene3D" id="3.40.50.12780">
    <property type="entry name" value="N-terminal domain of ligase-like"/>
    <property type="match status" value="2"/>
</dbReference>
<accession>A0ABZ1UHX4</accession>
<dbReference type="SUPFAM" id="SSF56801">
    <property type="entry name" value="Acetyl-CoA synthetase-like"/>
    <property type="match status" value="4"/>
</dbReference>
<dbReference type="Gene3D" id="3.40.50.980">
    <property type="match status" value="4"/>
</dbReference>
<dbReference type="SUPFAM" id="SSF52777">
    <property type="entry name" value="CoA-dependent acyltransferases"/>
    <property type="match status" value="9"/>
</dbReference>
<protein>
    <submittedName>
        <fullName evidence="5">Amino acid adenylation domain-containing protein</fullName>
    </submittedName>
</protein>
<dbReference type="InterPro" id="IPR000873">
    <property type="entry name" value="AMP-dep_synth/lig_dom"/>
</dbReference>
<evidence type="ECO:0000259" key="4">
    <source>
        <dbReference type="PROSITE" id="PS50075"/>
    </source>
</evidence>
<evidence type="ECO:0000256" key="1">
    <source>
        <dbReference type="ARBA" id="ARBA00001957"/>
    </source>
</evidence>
<dbReference type="InterPro" id="IPR036736">
    <property type="entry name" value="ACP-like_sf"/>
</dbReference>
<dbReference type="PROSITE" id="PS50075">
    <property type="entry name" value="CARRIER"/>
    <property type="match status" value="4"/>
</dbReference>
<sequence length="4630" mass="498947">MKLHELISHLHATGVSVQNRDGKLQVTSADGDLPDATLAALKKHKKDVAAYYAEPAPVDVAAPEREQPLSFAQRRLYFLYQYEPAATHFNLPMELGIEGALDSERLRGALLDVVQRHPIYRTTYGMRDGVPFQRVRSDLQPTLGLDDLRHLDAAAADERMALQRARIAATPFDLANELPLRMHLFRQGEAAYSLLIVFHHIATDEWSIQQLMRELSDAYRGTGPAAPVPAYGEYVAWQNSRHAGRGYEAARSYWTEHLADAEPVLALPADRARPSRQTYRTGLERLALPAALRERASQCAGRLGISEFALYLGLYQLLLHRLTGQRDLVVGTDVFGRDHGRFREVAGFFVNQLALRQQVPAGAQADEFLRQVARDVNDAMLFQDLPFDQLVDALQVERDPAYSPLFQVKFLYRRNSLTPDLFDGLRSWNKEMFAVQSQYDLTLQVLPDTVEAYFNPDLFDAARVAGWLELYVALAEEVVADPAQPLAGLLDARLRAMVAPFSHGEATGPAGLALCDRIASWAGATPERVAIGSAEGDLTYAELVRRMEAVAGQLAALGTGRGDKVAVYLDRSADLVVAVLAIARVGAVLVPLDTDNPPEHIAFVLHDSGANVVLSESLRADDIVDFYGLWLDIGALSAAPAPQALPAYDTLQGDDLVYQLYTSGSTGRPKGVLVTRAGFANLCDWYASFARIGPDSPVLLMIPIGFDASLKNIFTPLMQGATLVLAPAAPFDPDALLALIASRGVAVVNTAPSALYALLQQDAPRQYAALAGLTMFAVGGEALDLGLVRPWLDSPNCRALLANIYGPTECTDISLAFAADAATWLARATVTIGRPIRNTQAFIVNDELALCPPGTPGELVIAGCGVARGYHQLPDADARSFVHAALAQGRIYRTGDYACHEADGNVLYLGRRDGQIKIRGKRVETGEVLAQMARLLPGRTLSVQRYARDRVEMLVGFVAGLPSDLDSVQLRAELARHLPRHAVPADIVFVPSMPLSANGKIAAAALLALYEEHRSTRQSATRALSATEAAIAAIWHQLLGEVAVEADSSFFAVGGDSIFSIQLVAELQKLGYAVAVADIFKYPVLEQLAAFCDSRSHVAVTTTEALAPFALVDPADLAALPEGLEDAYPVTSLQQGMLFHCRMEPDSAMYHDVFSYELRFDYDAALLKQAVGLVLAHNQVLRTGFELDTVSEPLQLVYARVEPEWSEQDLRHLSAAEQEAAVATAIASLKRTGFALSGPSLIRFTVLRKAEGCIQLLIDAHHAILDGWSMATLQRQIFEHYGHLRFGLPLADVFDTGGLRFADYVAQQAAAEQDDAAAAHWRTYCRAAGSGALSARLPQQGEAVLHTLPLPADLPARLAQRVATDGVMLKTLLMMAHAYMLRALLPSERLSTALTDNGRPETPGAQNIVGLFVNVLPVAFDLDASWRQLAAALQADEVARKPFRRFPFAHIVREQRALQIDTLFTYNNFHVSEALQAAEWLQIEPGNSYEETNFKLAVLVNGNLQSGLTLTLESRLALTAAQVATLQREFVFALDCMAQAFDAPIPQRADRLLPVLAQAGAAVARLRWQGVAPAAVLEAALARCALRVAAIERAPAQAPFDIAASVEQDGQRLEWRIAPEWAQHPDLPALLSETMERVLATGAPAGDVAVACDAQGAAWPLRQLEDDMAFWRGRLAEAPAHLNLPQTLALAAGAERTDERHVRAVDTAALAALTARTGLSRGAILLGAWLALLARLSGQETVLTGVRLRAGGPLLPLVAETGDDPAATVLLTRAAGALQACAAHAGVPASLLPARHAAAFALADDGPLPADMAIVATDDGACRLELAADVHDAAGADRLAANLAELLQGAAAAPGERLSRLPLLGAAERHRVLVQFNDSAQHFDDTRQLHQMVEDQAAADPGALALLYGSDTMTYEVLNRRANQVAQFLHGHGIGANDRVAVCMERGLEMVVAILGVLKAGAAYMPLDPAYPVERIAYMLDDSAPRALLAQAPLLAALEPVRRLAAELPCLLLAEGLAVLDGLPDANPPAPPLAQAAANLMYVLYTSGSTGRPKGVAMAQGPLVNLIRWQASSRSKLAQRERTLQFSALGFDATFQEIFSALCYGASLVLLAESIRRDPRELVRLMRRYDVERIFLPFVALQNIAEAAVELGEPLPALNTMITAGEQLRISPAIVQFFRMRAGRSLHNYYGPTESHVVTTYVLDGDPGAWPALPPIGAPIANTQIYILDAALQPVALGAHGELYIAGDCLADGYLNRPDLTAERFVGNVFRPGTRMYKTGDIARWLEDGNIEYLGRNDSQVKIRGYRIEPGEVEAALAACAGVREAVVVAREDVPGQKRLVAYLLAQPGHTLAPAALRDRLATVLPDYMVPAAFVCMTAFPVSPNGKLDRRALPAPDAAAQLRQPYEAPQGSTETALAAIWEDLLAVRDVGRRDHFFELGGHSLLAVRLTTRVRQVLQRELALRALFEQPVLADLARVVDGLDSAGTAPLRALPRTPDQVLPLSFAQQRLWFVQELEGPTPTYNMPAALRLTGRLDAAALEAALQYLIERHEVLRTNFDSVEGVPHLRIAPSRTVTLAVTDVAPDEVEARAARHAALPFDLAREPLLRAELLRLSADQHVLLLNVHHIVSDGWSLNILADEWLRAYDALRAGRAPALPVLPLQYADYAYWQREQLTEAVRERQLAYWTGQLAGAPELLDLPTDRVRPAVQRFDGGDEQLRLDPALSHAVRQLGHAHNASLFMTLVTAFGLLLGRLSGQDDVLVGVPQATRDRRELEGMLGMLLGNLVLRMRLDDAAGFGTLLEQVRRTALEAYEHSAIPFEQVVDALPLQRDLSRNPLFQVFFNMLNLPETNYTSPELAIEGLQSTLLDAKFDLTLYAQDSEEGILLHLVYNRGLFDAQRMRELLRQYHSLLEQVSQAPAIACKAVSLLTAPARAVLPDPAVVLDATWHGSIPGRFAALVAAQPAALAVTAAHLQWTYAELDERSEAVACWLQEAGVGAGAVVAICAARRAALVPAVLGVLKAGAAYTIVDPAYPAEHVRACLAVARPAAWLTVAEGGDAALLACLPAPVPRLDLSGNDGWPVLAAGVRAVPAAWTADDVAVLTFTSGSTGLPKAVEGRHGALTHFYPWLQQHFGMGPQDRYALLSGLAHDPLQRDIFNTLWMGASLHVPPVDAIGPGLLADWMAAENISAVNLTPAMLQLLCQDARALPTLRHAFLVGDILTQADVALLQQVAPRCAVVSYYGATEAQRAFGMVEIAPGTAAGLTRDVIALGHGIPGVQLLVLNGAGTLAGIGEVGEVCIRSPHLARGYRDDAAMTARQFVANPFGGGDRLYRTGDLGRYLPDGMVAGLGRNDQQVKLRGFRIELGHVEAALARLPQVREAVVLALGSGEARRLVAYVVPRGTFDADAAAAALRGTLPDYMRPAAYVVLERLPLTPNGKLDRRALPAPAATPAVADTAPATALEASLCALMAELLNRDAVGPAENFFALGGHSLLATRLVSRIRAACGVQLPLRAVFEEPTPAALARLVERAGGDNAGPAPRERSGWHPLSSQQQRLWFLDRFEPANPFYNIPLALRLRGTLVPAQLQQSLDALAARHPSLRTRFATQDGQPVQEILAPAAVPLALTDLTGLAPAQREEAARRAAATVTLQPFVLEQGNLLRAALLRLDDADHVLVLVVHHIVSDGRSLAVLADELAALYRAGTTGGAAALPPLPLHYSDFAHWQRDWLQQPAALRQLAYWNAQLADAPAVHALPLDRPRPAIQSYRGATHGFAIGAATLAGLRELAAAQAEPTTLFMVLCAAFNVLLYRHSGQADLCIGTPIANRQHDGLDRVVGFFANTLVLRSRPAPGQPFQQFLRDVRATALDAYANQDIAFERVVEAVKPQRHTSHAPLFQVMLSLQESLALPQVDDTLRLEALTLDSSVARFDLTLSLVEEGGTLLAAFEYNTDLFDAATIERWAGHFSHLLDAVVATPQLALDRLPLLDDAERRDVLLASAGERAGPVGDTVLHALFEQQALAHPQRCAAQAGAASITYGELNTRAAELALRLRHAGVAAGDRVAVHAQRSLELLVALLGVLKAGAAYVPLDPAQPQERLAHMLRDSAPAAVLTQQGLAGGALLASVPCRVLLLDGPAAAAPAPLADVLVQPHDLAYVMYTSGSTGMPKGVMVEHASIVNTVRAHVRQCALQAQDRVLQFVSYGFDVSAGEIFGAFAAGATLVLRPDELRVPDEAFAAFLREQAVTVADLPAAFWHQWVHEIAAGRSLPGPALRLVLAGGEKADVARLRTWLTLPATRHVRWINAYGPTETTVNASYMPYDALSEPPAGEVPIGRPIDNTVAYVLDAHLQPVAFGIAGEIYLGGAGVARGYLNQPELTERAFVADPFAGGAARMYRSGDLGRRLDDGTLEYLGRNDSQVKLRGYRIELGEIQSRLATLDGVREACVMLREVAGTPRLVAYLAAAEGMQLSAAELRRMLAASLPDYMVPSAFVWLPVLPVNASGKVETAALPEPGPADMEARVIETPVGAREQLLAQIWQDLLALPQVSRQDHFFELGGHSLMVVTLIDRLHQHDLHVDVRTVFSSPTLAAMAAALADRAGATAAFVAPPNLIPGEFAASASTDQANFEEFEL</sequence>
<dbReference type="InterPro" id="IPR041464">
    <property type="entry name" value="TubC_N"/>
</dbReference>
<name>A0ABZ1UHX4_9BURK</name>
<keyword evidence="6" id="KW-1185">Reference proteome</keyword>
<dbReference type="CDD" id="cd19531">
    <property type="entry name" value="LCL_NRPS-like"/>
    <property type="match status" value="3"/>
</dbReference>
<dbReference type="Gene3D" id="3.30.559.30">
    <property type="entry name" value="Nonribosomal peptide synthetase, condensation domain"/>
    <property type="match status" value="5"/>
</dbReference>
<dbReference type="InterPro" id="IPR001242">
    <property type="entry name" value="Condensation_dom"/>
</dbReference>
<dbReference type="InterPro" id="IPR045851">
    <property type="entry name" value="AMP-bd_C_sf"/>
</dbReference>
<gene>
    <name evidence="5" type="ORF">E7V67_021925</name>
</gene>
<dbReference type="InterPro" id="IPR023213">
    <property type="entry name" value="CAT-like_dom_sf"/>
</dbReference>
<dbReference type="InterPro" id="IPR020806">
    <property type="entry name" value="PKS_PP-bd"/>
</dbReference>
<feature type="domain" description="Carrier" evidence="4">
    <location>
        <begin position="3459"/>
        <end position="3534"/>
    </location>
</feature>
<dbReference type="Pfam" id="PF13193">
    <property type="entry name" value="AMP-binding_C"/>
    <property type="match status" value="3"/>
</dbReference>
<dbReference type="InterPro" id="IPR010071">
    <property type="entry name" value="AA_adenyl_dom"/>
</dbReference>
<dbReference type="InterPro" id="IPR020845">
    <property type="entry name" value="AMP-binding_CS"/>
</dbReference>
<proteinExistence type="predicted"/>
<evidence type="ECO:0000313" key="6">
    <source>
        <dbReference type="Proteomes" id="UP000321323"/>
    </source>
</evidence>
<dbReference type="Pfam" id="PF18563">
    <property type="entry name" value="TubC_N"/>
    <property type="match status" value="1"/>
</dbReference>
<dbReference type="Proteomes" id="UP000321323">
    <property type="component" value="Chromosome"/>
</dbReference>
<feature type="domain" description="Carrier" evidence="4">
    <location>
        <begin position="1022"/>
        <end position="1096"/>
    </location>
</feature>
<keyword evidence="2" id="KW-0596">Phosphopantetheine</keyword>
<dbReference type="PROSITE" id="PS00012">
    <property type="entry name" value="PHOSPHOPANTETHEINE"/>
    <property type="match status" value="3"/>
</dbReference>
<dbReference type="PANTHER" id="PTHR45527">
    <property type="entry name" value="NONRIBOSOMAL PEPTIDE SYNTHETASE"/>
    <property type="match status" value="1"/>
</dbReference>
<dbReference type="Pfam" id="PF00550">
    <property type="entry name" value="PP-binding"/>
    <property type="match status" value="4"/>
</dbReference>
<dbReference type="Pfam" id="PF00668">
    <property type="entry name" value="Condensation"/>
    <property type="match status" value="4"/>
</dbReference>
<organism evidence="5 6">
    <name type="scientific">[Empedobacter] haloabium</name>
    <dbReference type="NCBI Taxonomy" id="592317"/>
    <lineage>
        <taxon>Bacteria</taxon>
        <taxon>Pseudomonadati</taxon>
        <taxon>Pseudomonadota</taxon>
        <taxon>Betaproteobacteria</taxon>
        <taxon>Burkholderiales</taxon>
        <taxon>Oxalobacteraceae</taxon>
        <taxon>Telluria group</taxon>
        <taxon>Telluria group incertae sedis</taxon>
    </lineage>
</organism>
<feature type="domain" description="Carrier" evidence="4">
    <location>
        <begin position="4523"/>
        <end position="4597"/>
    </location>
</feature>
<dbReference type="CDD" id="cd05930">
    <property type="entry name" value="A_NRPS"/>
    <property type="match status" value="3"/>
</dbReference>
<feature type="domain" description="Carrier" evidence="4">
    <location>
        <begin position="2408"/>
        <end position="2483"/>
    </location>
</feature>
<dbReference type="PROSITE" id="PS00455">
    <property type="entry name" value="AMP_BINDING"/>
    <property type="match status" value="3"/>
</dbReference>
<dbReference type="InterPro" id="IPR006162">
    <property type="entry name" value="Ppantetheine_attach_site"/>
</dbReference>
<comment type="cofactor">
    <cofactor evidence="1">
        <name>pantetheine 4'-phosphate</name>
        <dbReference type="ChEBI" id="CHEBI:47942"/>
    </cofactor>
</comment>
<dbReference type="NCBIfam" id="TIGR01733">
    <property type="entry name" value="AA-adenyl-dom"/>
    <property type="match status" value="4"/>
</dbReference>
<dbReference type="SMART" id="SM00823">
    <property type="entry name" value="PKS_PP"/>
    <property type="match status" value="4"/>
</dbReference>
<dbReference type="InterPro" id="IPR042099">
    <property type="entry name" value="ANL_N_sf"/>
</dbReference>
<dbReference type="PANTHER" id="PTHR45527:SF1">
    <property type="entry name" value="FATTY ACID SYNTHASE"/>
    <property type="match status" value="1"/>
</dbReference>
<dbReference type="Gene3D" id="3.30.300.30">
    <property type="match status" value="4"/>
</dbReference>
<keyword evidence="3" id="KW-0597">Phosphoprotein</keyword>
<dbReference type="Gene3D" id="3.30.559.10">
    <property type="entry name" value="Chloramphenicol acetyltransferase-like domain"/>
    <property type="match status" value="4"/>
</dbReference>
<dbReference type="NCBIfam" id="NF003417">
    <property type="entry name" value="PRK04813.1"/>
    <property type="match status" value="4"/>
</dbReference>
<dbReference type="EMBL" id="CP136508">
    <property type="protein sequence ID" value="WUR12335.1"/>
    <property type="molecule type" value="Genomic_DNA"/>
</dbReference>
<reference evidence="5 6" key="1">
    <citation type="journal article" date="2019" name="Int. J. Syst. Evol. Microbiol.">
        <title>The Draft Whole-Genome Sequence of the Antibiotic Producer Empedobacter haloabium ATCC 31962 Provides Indications for Its Taxonomic Reclassification.</title>
        <authorList>
            <person name="Miess H."/>
            <person name="Arlt P."/>
            <person name="Apel A.K."/>
            <person name="Weber T."/>
            <person name="Nieselt K."/>
            <person name="Hanssen F."/>
            <person name="Czemmel S."/>
            <person name="Nahnsen S."/>
            <person name="Gross H."/>
        </authorList>
    </citation>
    <scope>NUCLEOTIDE SEQUENCE [LARGE SCALE GENOMIC DNA]</scope>
    <source>
        <strain evidence="5 6">ATCC 31962</strain>
    </source>
</reference>
<dbReference type="Gene3D" id="2.30.38.10">
    <property type="entry name" value="Luciferase, Domain 3"/>
    <property type="match status" value="2"/>
</dbReference>
<dbReference type="CDD" id="cd17651">
    <property type="entry name" value="A_NRPS_VisG_like"/>
    <property type="match status" value="1"/>
</dbReference>
<evidence type="ECO:0000313" key="5">
    <source>
        <dbReference type="EMBL" id="WUR12335.1"/>
    </source>
</evidence>
<dbReference type="InterPro" id="IPR025110">
    <property type="entry name" value="AMP-bd_C"/>
</dbReference>
<evidence type="ECO:0000256" key="3">
    <source>
        <dbReference type="ARBA" id="ARBA00022553"/>
    </source>
</evidence>